<keyword evidence="1" id="KW-0732">Signal</keyword>
<name>A0A067SN47_GALM3</name>
<evidence type="ECO:0000313" key="3">
    <source>
        <dbReference type="Proteomes" id="UP000027222"/>
    </source>
</evidence>
<protein>
    <submittedName>
        <fullName evidence="2">Uncharacterized protein</fullName>
    </submittedName>
</protein>
<evidence type="ECO:0000256" key="1">
    <source>
        <dbReference type="SAM" id="SignalP"/>
    </source>
</evidence>
<dbReference type="Gene3D" id="2.60.120.260">
    <property type="entry name" value="Galactose-binding domain-like"/>
    <property type="match status" value="1"/>
</dbReference>
<keyword evidence="3" id="KW-1185">Reference proteome</keyword>
<accession>A0A067SN47</accession>
<feature type="chain" id="PRO_5001645955" evidence="1">
    <location>
        <begin position="18"/>
        <end position="171"/>
    </location>
</feature>
<dbReference type="AlphaFoldDB" id="A0A067SN47"/>
<reference evidence="3" key="1">
    <citation type="journal article" date="2014" name="Proc. Natl. Acad. Sci. U.S.A.">
        <title>Extensive sampling of basidiomycete genomes demonstrates inadequacy of the white-rot/brown-rot paradigm for wood decay fungi.</title>
        <authorList>
            <person name="Riley R."/>
            <person name="Salamov A.A."/>
            <person name="Brown D.W."/>
            <person name="Nagy L.G."/>
            <person name="Floudas D."/>
            <person name="Held B.W."/>
            <person name="Levasseur A."/>
            <person name="Lombard V."/>
            <person name="Morin E."/>
            <person name="Otillar R."/>
            <person name="Lindquist E.A."/>
            <person name="Sun H."/>
            <person name="LaButti K.M."/>
            <person name="Schmutz J."/>
            <person name="Jabbour D."/>
            <person name="Luo H."/>
            <person name="Baker S.E."/>
            <person name="Pisabarro A.G."/>
            <person name="Walton J.D."/>
            <person name="Blanchette R.A."/>
            <person name="Henrissat B."/>
            <person name="Martin F."/>
            <person name="Cullen D."/>
            <person name="Hibbett D.S."/>
            <person name="Grigoriev I.V."/>
        </authorList>
    </citation>
    <scope>NUCLEOTIDE SEQUENCE [LARGE SCALE GENOMIC DNA]</scope>
    <source>
        <strain evidence="3">CBS 339.88</strain>
    </source>
</reference>
<feature type="signal peptide" evidence="1">
    <location>
        <begin position="1"/>
        <end position="17"/>
    </location>
</feature>
<evidence type="ECO:0000313" key="2">
    <source>
        <dbReference type="EMBL" id="KDR72350.1"/>
    </source>
</evidence>
<proteinExistence type="predicted"/>
<dbReference type="EMBL" id="KL142389">
    <property type="protein sequence ID" value="KDR72350.1"/>
    <property type="molecule type" value="Genomic_DNA"/>
</dbReference>
<gene>
    <name evidence="2" type="ORF">GALMADRAFT_143192</name>
</gene>
<sequence>MFTLLLSLIALVAAVQAQVANITVADTDPSIVYAGNGTGPAAVCQFNAGTLSGPPGCYFFPTNCTSSAAISQNLDHKATATFKFNGSAIYINSALTDVSPVYTVTLDGQSTDVDGVRPSVSFTCASLFSQTGLSTTNEHTVTLSVKGPSPNRNMTEDPAGVLEVFSLIDFM</sequence>
<dbReference type="HOGENOM" id="CLU_1562974_0_0_1"/>
<organism evidence="2 3">
    <name type="scientific">Galerina marginata (strain CBS 339.88)</name>
    <dbReference type="NCBI Taxonomy" id="685588"/>
    <lineage>
        <taxon>Eukaryota</taxon>
        <taxon>Fungi</taxon>
        <taxon>Dikarya</taxon>
        <taxon>Basidiomycota</taxon>
        <taxon>Agaricomycotina</taxon>
        <taxon>Agaricomycetes</taxon>
        <taxon>Agaricomycetidae</taxon>
        <taxon>Agaricales</taxon>
        <taxon>Agaricineae</taxon>
        <taxon>Strophariaceae</taxon>
        <taxon>Galerina</taxon>
    </lineage>
</organism>
<dbReference type="Proteomes" id="UP000027222">
    <property type="component" value="Unassembled WGS sequence"/>
</dbReference>
<dbReference type="OrthoDB" id="2984396at2759"/>